<dbReference type="AlphaFoldDB" id="A0A7H2BBL1"/>
<accession>A0A7H2BBL1</accession>
<evidence type="ECO:0000313" key="1">
    <source>
        <dbReference type="EMBL" id="QNV37057.1"/>
    </source>
</evidence>
<proteinExistence type="predicted"/>
<dbReference type="EMBL" id="CP061539">
    <property type="protein sequence ID" value="QNV37057.1"/>
    <property type="molecule type" value="Genomic_DNA"/>
</dbReference>
<name>A0A7H2BBL1_9MICC</name>
<protein>
    <submittedName>
        <fullName evidence="1">Cell wall biosynthesis glycosyltransferase</fullName>
    </submittedName>
</protein>
<dbReference type="Proteomes" id="UP000516404">
    <property type="component" value="Chromosome"/>
</dbReference>
<evidence type="ECO:0000313" key="2">
    <source>
        <dbReference type="Proteomes" id="UP000516404"/>
    </source>
</evidence>
<keyword evidence="1" id="KW-0808">Transferase</keyword>
<dbReference type="Pfam" id="PF19461">
    <property type="entry name" value="DUF5998"/>
    <property type="match status" value="1"/>
</dbReference>
<reference evidence="1 2" key="1">
    <citation type="submission" date="2020-09" db="EMBL/GenBank/DDBJ databases">
        <title>Investigation of environmental microbes.</title>
        <authorList>
            <person name="Ou Y."/>
            <person name="Kang Q."/>
        </authorList>
    </citation>
    <scope>NUCLEOTIDE SEQUENCE [LARGE SCALE GENOMIC DNA]</scope>
    <source>
        <strain evidence="1 2">KJZ-14</strain>
    </source>
</reference>
<dbReference type="GO" id="GO:0016740">
    <property type="term" value="F:transferase activity"/>
    <property type="evidence" value="ECO:0007669"/>
    <property type="project" value="UniProtKB-KW"/>
</dbReference>
<dbReference type="GeneID" id="96624038"/>
<dbReference type="RefSeq" id="WP_190724023.1">
    <property type="nucleotide sequence ID" value="NZ_CP061539.1"/>
</dbReference>
<dbReference type="KEGG" id="rter:IDM49_07285"/>
<sequence>MSQNVPPIRELVQDIKRAGFYPELVLDGVATVFEPDEIISHLVQLETHIDREEVHRHITVLVLTDTHLLVAHLDDQQLDEEGSIVAAHINSEIVPLRRLGTVTSNLTYLQPQHYAPGMRASELQLSIAWTGSQRIDAGPADCPDPHCAAEHGYTGSAVREDIMVRVSASADGAVAIISAQKFASALRKAHMKATK</sequence>
<gene>
    <name evidence="1" type="ORF">IDM49_07285</name>
</gene>
<dbReference type="InterPro" id="IPR046040">
    <property type="entry name" value="DUF5998"/>
</dbReference>
<keyword evidence="2" id="KW-1185">Reference proteome</keyword>
<organism evidence="1 2">
    <name type="scientific">Rothia terrae</name>
    <dbReference type="NCBI Taxonomy" id="396015"/>
    <lineage>
        <taxon>Bacteria</taxon>
        <taxon>Bacillati</taxon>
        <taxon>Actinomycetota</taxon>
        <taxon>Actinomycetes</taxon>
        <taxon>Micrococcales</taxon>
        <taxon>Micrococcaceae</taxon>
        <taxon>Rothia</taxon>
    </lineage>
</organism>